<name>A0A2K8YU52_9BACT</name>
<dbReference type="Pfam" id="PF14375">
    <property type="entry name" value="Cys_rich_CWC"/>
    <property type="match status" value="1"/>
</dbReference>
<proteinExistence type="predicted"/>
<accession>A0A2K8YU52</accession>
<dbReference type="InterPro" id="IPR032720">
    <property type="entry name" value="Cys_rich_CWC"/>
</dbReference>
<evidence type="ECO:0000313" key="2">
    <source>
        <dbReference type="Proteomes" id="UP000232883"/>
    </source>
</evidence>
<gene>
    <name evidence="1" type="ORF">CWM47_04600</name>
</gene>
<dbReference type="RefSeq" id="WP_100986641.1">
    <property type="nucleotide sequence ID" value="NZ_CP025096.1"/>
</dbReference>
<evidence type="ECO:0000313" key="1">
    <source>
        <dbReference type="EMBL" id="AUD01157.1"/>
    </source>
</evidence>
<sequence length="72" mass="8119">MNPALVNKHQNVDCPRCQRPFTCRAGTISVCQCSTLVLTDAQHRYINFLYQGCLCANCLFDLQSEYTQKTGS</sequence>
<dbReference type="EMBL" id="CP025096">
    <property type="protein sequence ID" value="AUD01157.1"/>
    <property type="molecule type" value="Genomic_DNA"/>
</dbReference>
<dbReference type="OrthoDB" id="9800168at2"/>
<organism evidence="1 2">
    <name type="scientific">Spirosoma pollinicola</name>
    <dbReference type="NCBI Taxonomy" id="2057025"/>
    <lineage>
        <taxon>Bacteria</taxon>
        <taxon>Pseudomonadati</taxon>
        <taxon>Bacteroidota</taxon>
        <taxon>Cytophagia</taxon>
        <taxon>Cytophagales</taxon>
        <taxon>Cytophagaceae</taxon>
        <taxon>Spirosoma</taxon>
    </lineage>
</organism>
<protein>
    <recommendedName>
        <fullName evidence="3">Cysteine-rich CWC family protein</fullName>
    </recommendedName>
</protein>
<dbReference type="KEGG" id="spir:CWM47_04600"/>
<dbReference type="AlphaFoldDB" id="A0A2K8YU52"/>
<reference evidence="1 2" key="1">
    <citation type="submission" date="2017-11" db="EMBL/GenBank/DDBJ databases">
        <title>Taxonomic description and genome sequences of Spirosoma HA7 sp. nov., isolated from pollen microhabitat of Corylus avellana.</title>
        <authorList>
            <person name="Ambika Manirajan B."/>
            <person name="Suarez C."/>
            <person name="Ratering S."/>
            <person name="Geissler-Plaum R."/>
            <person name="Cardinale M."/>
            <person name="Sylvia S."/>
        </authorList>
    </citation>
    <scope>NUCLEOTIDE SEQUENCE [LARGE SCALE GENOMIC DNA]</scope>
    <source>
        <strain evidence="1 2">HA7</strain>
    </source>
</reference>
<dbReference type="Proteomes" id="UP000232883">
    <property type="component" value="Chromosome"/>
</dbReference>
<evidence type="ECO:0008006" key="3">
    <source>
        <dbReference type="Google" id="ProtNLM"/>
    </source>
</evidence>
<keyword evidence="2" id="KW-1185">Reference proteome</keyword>